<gene>
    <name evidence="1" type="ORF">UT17_C0005G0011</name>
</gene>
<evidence type="ECO:0000313" key="1">
    <source>
        <dbReference type="EMBL" id="KKQ91576.1"/>
    </source>
</evidence>
<proteinExistence type="predicted"/>
<dbReference type="AlphaFoldDB" id="A0A0G0PQC9"/>
<dbReference type="Proteomes" id="UP000034774">
    <property type="component" value="Unassembled WGS sequence"/>
</dbReference>
<organism evidence="1 2">
    <name type="scientific">Candidatus Woesebacteria bacterium GW2011_GWB1_39_10</name>
    <dbReference type="NCBI Taxonomy" id="1618572"/>
    <lineage>
        <taxon>Bacteria</taxon>
        <taxon>Candidatus Woeseibacteriota</taxon>
    </lineage>
</organism>
<accession>A0A0G0PQC9</accession>
<comment type="caution">
    <text evidence="1">The sequence shown here is derived from an EMBL/GenBank/DDBJ whole genome shotgun (WGS) entry which is preliminary data.</text>
</comment>
<sequence length="94" mass="10343">MSAESSLPKGDPDKVKKVEGPTILTNRGFETPVSLSVGDEEDIFALLRAKGWSEASIAAFKSGKIIERRVMKLKVDRDLILGESWEGKKDDEGH</sequence>
<protein>
    <submittedName>
        <fullName evidence="1">Uncharacterized protein</fullName>
    </submittedName>
</protein>
<evidence type="ECO:0000313" key="2">
    <source>
        <dbReference type="Proteomes" id="UP000034774"/>
    </source>
</evidence>
<dbReference type="STRING" id="1618572.UT17_C0005G0011"/>
<reference evidence="1 2" key="1">
    <citation type="journal article" date="2015" name="Nature">
        <title>rRNA introns, odd ribosomes, and small enigmatic genomes across a large radiation of phyla.</title>
        <authorList>
            <person name="Brown C.T."/>
            <person name="Hug L.A."/>
            <person name="Thomas B.C."/>
            <person name="Sharon I."/>
            <person name="Castelle C.J."/>
            <person name="Singh A."/>
            <person name="Wilkins M.J."/>
            <person name="Williams K.H."/>
            <person name="Banfield J.F."/>
        </authorList>
    </citation>
    <scope>NUCLEOTIDE SEQUENCE [LARGE SCALE GENOMIC DNA]</scope>
</reference>
<dbReference type="EMBL" id="LBVU01000005">
    <property type="protein sequence ID" value="KKQ91576.1"/>
    <property type="molecule type" value="Genomic_DNA"/>
</dbReference>
<name>A0A0G0PQC9_9BACT</name>